<dbReference type="Proteomes" id="UP000245430">
    <property type="component" value="Unassembled WGS sequence"/>
</dbReference>
<evidence type="ECO:0000256" key="4">
    <source>
        <dbReference type="ARBA" id="ARBA00019595"/>
    </source>
</evidence>
<dbReference type="OrthoDB" id="9800680at2"/>
<dbReference type="GO" id="GO:0000271">
    <property type="term" value="P:polysaccharide biosynthetic process"/>
    <property type="evidence" value="ECO:0007669"/>
    <property type="project" value="TreeGrafter"/>
</dbReference>
<dbReference type="CDD" id="cd00438">
    <property type="entry name" value="cupin_RmlC"/>
    <property type="match status" value="1"/>
</dbReference>
<comment type="catalytic activity">
    <reaction evidence="1 7">
        <text>dTDP-4-dehydro-6-deoxy-alpha-D-glucose = dTDP-4-dehydro-beta-L-rhamnose</text>
        <dbReference type="Rhea" id="RHEA:16969"/>
        <dbReference type="ChEBI" id="CHEBI:57649"/>
        <dbReference type="ChEBI" id="CHEBI:62830"/>
        <dbReference type="EC" id="5.1.3.13"/>
    </reaction>
</comment>
<evidence type="ECO:0000256" key="7">
    <source>
        <dbReference type="RuleBase" id="RU364069"/>
    </source>
</evidence>
<evidence type="ECO:0000256" key="2">
    <source>
        <dbReference type="ARBA" id="ARBA00001997"/>
    </source>
</evidence>
<dbReference type="EC" id="5.1.3.13" evidence="3 7"/>
<dbReference type="RefSeq" id="WP_109680836.1">
    <property type="nucleotide sequence ID" value="NZ_QGGP01000001.1"/>
</dbReference>
<dbReference type="InterPro" id="IPR000888">
    <property type="entry name" value="RmlC-like"/>
</dbReference>
<feature type="site" description="Participates in a stacking interaction with the thymidine ring of dTDP-4-oxo-6-deoxyglucose" evidence="6">
    <location>
        <position position="138"/>
    </location>
</feature>
<dbReference type="AlphaFoldDB" id="A0A316DTQ1"/>
<dbReference type="NCBIfam" id="TIGR01221">
    <property type="entry name" value="rmlC"/>
    <property type="match status" value="1"/>
</dbReference>
<dbReference type="PANTHER" id="PTHR21047">
    <property type="entry name" value="DTDP-6-DEOXY-D-GLUCOSE-3,5 EPIMERASE"/>
    <property type="match status" value="1"/>
</dbReference>
<feature type="active site" description="Proton donor" evidence="5">
    <location>
        <position position="132"/>
    </location>
</feature>
<evidence type="ECO:0000313" key="9">
    <source>
        <dbReference type="Proteomes" id="UP000245430"/>
    </source>
</evidence>
<comment type="pathway">
    <text evidence="7">Carbohydrate biosynthesis; dTDP-L-rhamnose biosynthesis.</text>
</comment>
<dbReference type="InterPro" id="IPR011051">
    <property type="entry name" value="RmlC_Cupin_sf"/>
</dbReference>
<proteinExistence type="inferred from homology"/>
<name>A0A316DTQ1_9FLAO</name>
<dbReference type="GO" id="GO:0008830">
    <property type="term" value="F:dTDP-4-dehydrorhamnose 3,5-epimerase activity"/>
    <property type="evidence" value="ECO:0007669"/>
    <property type="project" value="UniProtKB-UniRule"/>
</dbReference>
<dbReference type="Pfam" id="PF00908">
    <property type="entry name" value="dTDP_sugar_isom"/>
    <property type="match status" value="1"/>
</dbReference>
<evidence type="ECO:0000256" key="3">
    <source>
        <dbReference type="ARBA" id="ARBA00012098"/>
    </source>
</evidence>
<dbReference type="EMBL" id="QGGP01000001">
    <property type="protein sequence ID" value="PWK20569.1"/>
    <property type="molecule type" value="Genomic_DNA"/>
</dbReference>
<dbReference type="InterPro" id="IPR014710">
    <property type="entry name" value="RmlC-like_jellyroll"/>
</dbReference>
<accession>A0A316DTQ1</accession>
<protein>
    <recommendedName>
        <fullName evidence="4 7">dTDP-4-dehydrorhamnose 3,5-epimerase</fullName>
        <ecNumber evidence="3 7">5.1.3.13</ecNumber>
    </recommendedName>
    <alternativeName>
        <fullName evidence="7">Thymidine diphospho-4-keto-rhamnose 3,5-epimerase</fullName>
    </alternativeName>
</protein>
<dbReference type="PANTHER" id="PTHR21047:SF2">
    <property type="entry name" value="THYMIDINE DIPHOSPHO-4-KETO-RHAMNOSE 3,5-EPIMERASE"/>
    <property type="match status" value="1"/>
</dbReference>
<dbReference type="GO" id="GO:0005829">
    <property type="term" value="C:cytosol"/>
    <property type="evidence" value="ECO:0007669"/>
    <property type="project" value="TreeGrafter"/>
</dbReference>
<keyword evidence="9" id="KW-1185">Reference proteome</keyword>
<evidence type="ECO:0000256" key="1">
    <source>
        <dbReference type="ARBA" id="ARBA00001298"/>
    </source>
</evidence>
<organism evidence="8 9">
    <name type="scientific">Xanthomarina spongicola</name>
    <dbReference type="NCBI Taxonomy" id="570520"/>
    <lineage>
        <taxon>Bacteria</taxon>
        <taxon>Pseudomonadati</taxon>
        <taxon>Bacteroidota</taxon>
        <taxon>Flavobacteriia</taxon>
        <taxon>Flavobacteriales</taxon>
        <taxon>Flavobacteriaceae</taxon>
        <taxon>Xanthomarina</taxon>
    </lineage>
</organism>
<comment type="function">
    <text evidence="2 7">Catalyzes the epimerization of the C3' and C5'positions of dTDP-6-deoxy-D-xylo-4-hexulose, forming dTDP-6-deoxy-L-lyxo-4-hexulose.</text>
</comment>
<dbReference type="Gene3D" id="2.60.120.10">
    <property type="entry name" value="Jelly Rolls"/>
    <property type="match status" value="1"/>
</dbReference>
<sequence>MTVIETKLKGCFIIEPTIFKDKRGYFFESFNEQKFNEALNLNSRFIQDNESFSTKGVLRGLHYQTGNSAQAKLVRVVKGKVLDIAVDIRKESPTFGQYISIELTEENKKQIFVPRGFAHGFVVLSDTAILSYKCDNFYNKESEEGIIYNDTTLNIDWKLPPESLIISEKDIDLPSFEEAIL</sequence>
<feature type="active site" description="Proton acceptor" evidence="5">
    <location>
        <position position="62"/>
    </location>
</feature>
<evidence type="ECO:0000256" key="5">
    <source>
        <dbReference type="PIRSR" id="PIRSR600888-1"/>
    </source>
</evidence>
<reference evidence="8 9" key="1">
    <citation type="submission" date="2018-05" db="EMBL/GenBank/DDBJ databases">
        <title>Genomic Encyclopedia of Archaeal and Bacterial Type Strains, Phase II (KMG-II): from individual species to whole genera.</title>
        <authorList>
            <person name="Goeker M."/>
        </authorList>
    </citation>
    <scope>NUCLEOTIDE SEQUENCE [LARGE SCALE GENOMIC DNA]</scope>
    <source>
        <strain evidence="8 9">DSM 22637</strain>
    </source>
</reference>
<dbReference type="UniPathway" id="UPA00124"/>
<evidence type="ECO:0000313" key="8">
    <source>
        <dbReference type="EMBL" id="PWK20569.1"/>
    </source>
</evidence>
<gene>
    <name evidence="8" type="ORF">LX78_00271</name>
</gene>
<dbReference type="SUPFAM" id="SSF51182">
    <property type="entry name" value="RmlC-like cupins"/>
    <property type="match status" value="1"/>
</dbReference>
<dbReference type="GO" id="GO:0019305">
    <property type="term" value="P:dTDP-rhamnose biosynthetic process"/>
    <property type="evidence" value="ECO:0007669"/>
    <property type="project" value="UniProtKB-UniRule"/>
</dbReference>
<comment type="similarity">
    <text evidence="7">Belongs to the dTDP-4-dehydrorhamnose 3,5-epimerase family.</text>
</comment>
<comment type="caution">
    <text evidence="8">The sequence shown here is derived from an EMBL/GenBank/DDBJ whole genome shotgun (WGS) entry which is preliminary data.</text>
</comment>
<keyword evidence="7" id="KW-0413">Isomerase</keyword>
<comment type="subunit">
    <text evidence="7">Homodimer.</text>
</comment>
<evidence type="ECO:0000256" key="6">
    <source>
        <dbReference type="PIRSR" id="PIRSR600888-3"/>
    </source>
</evidence>